<feature type="domain" description="PEP-utilising enzyme mobile" evidence="3">
    <location>
        <begin position="421"/>
        <end position="498"/>
    </location>
</feature>
<dbReference type="Gene3D" id="3.20.20.60">
    <property type="entry name" value="Phosphoenolpyruvate-binding domains"/>
    <property type="match status" value="1"/>
</dbReference>
<dbReference type="Gene3D" id="1.10.189.10">
    <property type="entry name" value="Pyruvate Phosphate Dikinase, domain 2"/>
    <property type="match status" value="1"/>
</dbReference>
<dbReference type="SUPFAM" id="SSF56059">
    <property type="entry name" value="Glutathione synthetase ATP-binding domain-like"/>
    <property type="match status" value="1"/>
</dbReference>
<dbReference type="PANTHER" id="PTHR22931:SF9">
    <property type="entry name" value="PYRUVATE, PHOSPHATE DIKINASE 1, CHLOROPLASTIC"/>
    <property type="match status" value="1"/>
</dbReference>
<evidence type="ECO:0000256" key="1">
    <source>
        <dbReference type="ARBA" id="ARBA00001946"/>
    </source>
</evidence>
<dbReference type="SUPFAM" id="SSF51621">
    <property type="entry name" value="Phosphoenolpyruvate/pyruvate domain"/>
    <property type="match status" value="1"/>
</dbReference>
<keyword evidence="5" id="KW-1185">Reference proteome</keyword>
<dbReference type="Gene3D" id="3.50.30.10">
    <property type="entry name" value="Phosphohistidine domain"/>
    <property type="match status" value="1"/>
</dbReference>
<dbReference type="InterPro" id="IPR013815">
    <property type="entry name" value="ATP_grasp_subdomain_1"/>
</dbReference>
<evidence type="ECO:0000259" key="3">
    <source>
        <dbReference type="Pfam" id="PF00391"/>
    </source>
</evidence>
<feature type="compositionally biased region" description="Low complexity" evidence="2">
    <location>
        <begin position="588"/>
        <end position="614"/>
    </location>
</feature>
<feature type="region of interest" description="Disordered" evidence="2">
    <location>
        <begin position="569"/>
        <end position="633"/>
    </location>
</feature>
<proteinExistence type="predicted"/>
<evidence type="ECO:0000313" key="5">
    <source>
        <dbReference type="Proteomes" id="UP001470230"/>
    </source>
</evidence>
<dbReference type="SUPFAM" id="SSF52009">
    <property type="entry name" value="Phosphohistidine domain"/>
    <property type="match status" value="1"/>
</dbReference>
<dbReference type="Proteomes" id="UP001470230">
    <property type="component" value="Unassembled WGS sequence"/>
</dbReference>
<dbReference type="InterPro" id="IPR010121">
    <property type="entry name" value="Pyruvate_phosphate_dikinase"/>
</dbReference>
<gene>
    <name evidence="4" type="ORF">M9Y10_039098</name>
</gene>
<feature type="compositionally biased region" description="Basic and acidic residues" evidence="2">
    <location>
        <begin position="717"/>
        <end position="746"/>
    </location>
</feature>
<evidence type="ECO:0000256" key="2">
    <source>
        <dbReference type="SAM" id="MobiDB-lite"/>
    </source>
</evidence>
<dbReference type="InterPro" id="IPR008279">
    <property type="entry name" value="PEP-util_enz_mobile_dom"/>
</dbReference>
<dbReference type="InterPro" id="IPR015813">
    <property type="entry name" value="Pyrv/PenolPyrv_kinase-like_dom"/>
</dbReference>
<sequence>MKSIIHPTSDLSIFAQGNDWSNAETICGKRASDLCQLQYLGFDIPKGIVITTEGYTRFSSSDDRFSLSDDLFDEIYNGIHQLESITKKQYASDSLLLLSIAGNFPIPTVGFVGLNDYYVQLLEKQTNNKIFAYDSYRRLIAGYGIVACGIPESVFDDLYYDYKSSRNYKSLSDFTAFDFIQLVKMNKAIISQQGKRQFPQDPTDQLRDIILGIYQHYESDNVITFFQKTFTPMNGCSIIINSMVYGARSKKSCSIVVGTNDVAGGDYGFYGFYAIESFLDDVCENRKQTKQLDELQNDFPKQYKFITSKLDAITKCYKIPMEIKFVIENERLYAVGIKPERFGGLGHVTAEMEYVHMELLSKDDIIFNFQPYLLDCMFHDHLTGLPDSTFCSGTPGIHGTGTGKICLSTKKIENSKSNKKRNVILFKRNFYLSDIDLLPKIQAVVTSEGGDFSRGAYIARSLSTQGAFACNSLLIEEDKHVVSTPEMALREGKIVTVDFGDVFLGSLEKVPPDSILNADAAQFYEVAFNMTKDKFGVHMNVPGPSFIPMVHVLLADSISNLPFESLFINHGQPPDPLPEQTNNKSKSQTLNKNQTQNKNQAQNKNQTQNKSQTQPIPKNIEQPAPFNEGGPDMTLADYFLEAMREDKDIPSQLATNMAAHLTNAFIAADKVPVTVQLFDLPLTSMFQNKAKLEEELKSLFQKRDMLDDTHKRLNELRAKRAADKKAREEEEERKAQEEREKAEKNKGKNNRKTAQPPSKPKPKVPEKFYEEEDFELPHPNVEADMRERINKIQNIMGLRINTIHLSYLYPRIFAIQIRIIINAAKAAKENGVEPIPKILIPFANEDKEMLKLTNYINGISKEAGLKTDIGCIGMSPSNITVASKYVNFIMIYPDKMFQLATPDAPSYIDNSLWYQSQNAYSRDLLRECINCSKKKKKQLPVIVSADFFQTRQSVEELVQMGVKAIATNPLGIVIARFCAAQALISLKPPADEDDDEELNEE</sequence>
<protein>
    <recommendedName>
        <fullName evidence="3">PEP-utilising enzyme mobile domain-containing protein</fullName>
    </recommendedName>
</protein>
<dbReference type="InterPro" id="IPR036637">
    <property type="entry name" value="Phosphohistidine_dom_sf"/>
</dbReference>
<reference evidence="4 5" key="1">
    <citation type="submission" date="2024-04" db="EMBL/GenBank/DDBJ databases">
        <title>Tritrichomonas musculus Genome.</title>
        <authorList>
            <person name="Alves-Ferreira E."/>
            <person name="Grigg M."/>
            <person name="Lorenzi H."/>
            <person name="Galac M."/>
        </authorList>
    </citation>
    <scope>NUCLEOTIDE SEQUENCE [LARGE SCALE GENOMIC DNA]</scope>
    <source>
        <strain evidence="4 5">EAF2021</strain>
    </source>
</reference>
<comment type="caution">
    <text evidence="4">The sequence shown here is derived from an EMBL/GenBank/DDBJ whole genome shotgun (WGS) entry which is preliminary data.</text>
</comment>
<dbReference type="Gene3D" id="3.30.1490.20">
    <property type="entry name" value="ATP-grasp fold, A domain"/>
    <property type="match status" value="1"/>
</dbReference>
<dbReference type="EMBL" id="JAPFFF010000006">
    <property type="protein sequence ID" value="KAK8888038.1"/>
    <property type="molecule type" value="Genomic_DNA"/>
</dbReference>
<accession>A0ABR2KA87</accession>
<dbReference type="Pfam" id="PF00391">
    <property type="entry name" value="PEP-utilizers"/>
    <property type="match status" value="1"/>
</dbReference>
<dbReference type="Gene3D" id="1.20.80.30">
    <property type="match status" value="1"/>
</dbReference>
<dbReference type="InterPro" id="IPR040442">
    <property type="entry name" value="Pyrv_kinase-like_dom_sf"/>
</dbReference>
<comment type="cofactor">
    <cofactor evidence="1">
        <name>Mg(2+)</name>
        <dbReference type="ChEBI" id="CHEBI:18420"/>
    </cofactor>
</comment>
<dbReference type="Gene3D" id="3.30.470.20">
    <property type="entry name" value="ATP-grasp fold, B domain"/>
    <property type="match status" value="1"/>
</dbReference>
<organism evidence="4 5">
    <name type="scientific">Tritrichomonas musculus</name>
    <dbReference type="NCBI Taxonomy" id="1915356"/>
    <lineage>
        <taxon>Eukaryota</taxon>
        <taxon>Metamonada</taxon>
        <taxon>Parabasalia</taxon>
        <taxon>Tritrichomonadida</taxon>
        <taxon>Tritrichomonadidae</taxon>
        <taxon>Tritrichomonas</taxon>
    </lineage>
</organism>
<name>A0ABR2KA87_9EUKA</name>
<evidence type="ECO:0000313" key="4">
    <source>
        <dbReference type="EMBL" id="KAK8888038.1"/>
    </source>
</evidence>
<dbReference type="PANTHER" id="PTHR22931">
    <property type="entry name" value="PHOSPHOENOLPYRUVATE DIKINASE-RELATED"/>
    <property type="match status" value="1"/>
</dbReference>
<feature type="region of interest" description="Disordered" evidence="2">
    <location>
        <begin position="717"/>
        <end position="765"/>
    </location>
</feature>